<gene>
    <name evidence="1" type="ORF">SDC9_142738</name>
</gene>
<accession>A0A645E450</accession>
<comment type="caution">
    <text evidence="1">The sequence shown here is derived from an EMBL/GenBank/DDBJ whole genome shotgun (WGS) entry which is preliminary data.</text>
</comment>
<proteinExistence type="predicted"/>
<evidence type="ECO:0000313" key="1">
    <source>
        <dbReference type="EMBL" id="MPM95583.1"/>
    </source>
</evidence>
<sequence length="180" mass="18925">MRATQRVHLCVAQSAHRNVVAGVGAHLKHAASKAAVQQLCTIERSGLGHAIHFVAQLLEFGLQCLTITLAVGGITGLHGQFSHALQHVSYLAQGPFGCLGQRDSIIGIARCDGQTADLGAHAFGNGQASRIVLGAVDTQTRRQALHGGRQRVARQPQIALCIDGHNIGVNGHCHLSSPFS</sequence>
<reference evidence="1" key="1">
    <citation type="submission" date="2019-08" db="EMBL/GenBank/DDBJ databases">
        <authorList>
            <person name="Kucharzyk K."/>
            <person name="Murdoch R.W."/>
            <person name="Higgins S."/>
            <person name="Loffler F."/>
        </authorList>
    </citation>
    <scope>NUCLEOTIDE SEQUENCE</scope>
</reference>
<protein>
    <submittedName>
        <fullName evidence="1">Uncharacterized protein</fullName>
    </submittedName>
</protein>
<name>A0A645E450_9ZZZZ</name>
<dbReference type="AlphaFoldDB" id="A0A645E450"/>
<organism evidence="1">
    <name type="scientific">bioreactor metagenome</name>
    <dbReference type="NCBI Taxonomy" id="1076179"/>
    <lineage>
        <taxon>unclassified sequences</taxon>
        <taxon>metagenomes</taxon>
        <taxon>ecological metagenomes</taxon>
    </lineage>
</organism>
<dbReference type="EMBL" id="VSSQ01042057">
    <property type="protein sequence ID" value="MPM95583.1"/>
    <property type="molecule type" value="Genomic_DNA"/>
</dbReference>